<reference evidence="4 5" key="1">
    <citation type="submission" date="2016-07" db="EMBL/GenBank/DDBJ databases">
        <title>Multiple horizontal gene transfer events from other fungi enriched the ability of initially mycotrophic Trichoderma (Ascomycota) to feed on dead plant biomass.</title>
        <authorList>
            <consortium name="DOE Joint Genome Institute"/>
            <person name="Aerts A."/>
            <person name="Atanasova L."/>
            <person name="Chenthamara K."/>
            <person name="Zhang J."/>
            <person name="Grujic M."/>
            <person name="Henrissat B."/>
            <person name="Kuo A."/>
            <person name="Salamov A."/>
            <person name="Lipzen A."/>
            <person name="Labutti K."/>
            <person name="Barry K."/>
            <person name="Miao Y."/>
            <person name="Rahimi M.J."/>
            <person name="Shen Q."/>
            <person name="Grigoriev I.V."/>
            <person name="Kubicek C.P."/>
            <person name="Druzhinina I.S."/>
        </authorList>
    </citation>
    <scope>NUCLEOTIDE SEQUENCE [LARGE SCALE GENOMIC DNA]</scope>
    <source>
        <strain evidence="4 5">ATCC 18648</strain>
    </source>
</reference>
<dbReference type="Gene3D" id="1.25.40.20">
    <property type="entry name" value="Ankyrin repeat-containing domain"/>
    <property type="match status" value="1"/>
</dbReference>
<gene>
    <name evidence="4" type="ORF">M440DRAFT_1461658</name>
</gene>
<dbReference type="SUPFAM" id="SSF48403">
    <property type="entry name" value="Ankyrin repeat"/>
    <property type="match status" value="1"/>
</dbReference>
<organism evidence="4 5">
    <name type="scientific">Trichoderma longibrachiatum ATCC 18648</name>
    <dbReference type="NCBI Taxonomy" id="983965"/>
    <lineage>
        <taxon>Eukaryota</taxon>
        <taxon>Fungi</taxon>
        <taxon>Dikarya</taxon>
        <taxon>Ascomycota</taxon>
        <taxon>Pezizomycotina</taxon>
        <taxon>Sordariomycetes</taxon>
        <taxon>Hypocreomycetidae</taxon>
        <taxon>Hypocreales</taxon>
        <taxon>Hypocreaceae</taxon>
        <taxon>Trichoderma</taxon>
    </lineage>
</organism>
<dbReference type="EMBL" id="KZ679129">
    <property type="protein sequence ID" value="PTB78563.1"/>
    <property type="molecule type" value="Genomic_DNA"/>
</dbReference>
<dbReference type="AlphaFoldDB" id="A0A2T4CAI0"/>
<dbReference type="PRINTS" id="PR01415">
    <property type="entry name" value="ANKYRIN"/>
</dbReference>
<dbReference type="PANTHER" id="PTHR24189:SF71">
    <property type="entry name" value="ANKYRIN REPEAT DOMAIN 39"/>
    <property type="match status" value="1"/>
</dbReference>
<dbReference type="PANTHER" id="PTHR24189">
    <property type="entry name" value="MYOTROPHIN"/>
    <property type="match status" value="1"/>
</dbReference>
<dbReference type="PROSITE" id="PS50297">
    <property type="entry name" value="ANK_REP_REGION"/>
    <property type="match status" value="1"/>
</dbReference>
<name>A0A2T4CAI0_TRILO</name>
<evidence type="ECO:0000313" key="4">
    <source>
        <dbReference type="EMBL" id="PTB78563.1"/>
    </source>
</evidence>
<keyword evidence="1" id="KW-0677">Repeat</keyword>
<dbReference type="STRING" id="983965.A0A2T4CAI0"/>
<feature type="repeat" description="ANK" evidence="3">
    <location>
        <begin position="38"/>
        <end position="70"/>
    </location>
</feature>
<feature type="non-terminal residue" evidence="4">
    <location>
        <position position="310"/>
    </location>
</feature>
<dbReference type="Pfam" id="PF12796">
    <property type="entry name" value="Ank_2"/>
    <property type="match status" value="1"/>
</dbReference>
<proteinExistence type="predicted"/>
<dbReference type="InterPro" id="IPR050745">
    <property type="entry name" value="Multifunctional_regulatory"/>
</dbReference>
<dbReference type="SMART" id="SM00248">
    <property type="entry name" value="ANK"/>
    <property type="match status" value="3"/>
</dbReference>
<dbReference type="Proteomes" id="UP000240760">
    <property type="component" value="Unassembled WGS sequence"/>
</dbReference>
<evidence type="ECO:0000313" key="5">
    <source>
        <dbReference type="Proteomes" id="UP000240760"/>
    </source>
</evidence>
<protein>
    <submittedName>
        <fullName evidence="4">Ankyrin</fullName>
    </submittedName>
</protein>
<dbReference type="GO" id="GO:0005634">
    <property type="term" value="C:nucleus"/>
    <property type="evidence" value="ECO:0007669"/>
    <property type="project" value="TreeGrafter"/>
</dbReference>
<dbReference type="InterPro" id="IPR036770">
    <property type="entry name" value="Ankyrin_rpt-contain_sf"/>
</dbReference>
<accession>A0A2T4CAI0</accession>
<dbReference type="OrthoDB" id="2142040at2759"/>
<dbReference type="InterPro" id="IPR002110">
    <property type="entry name" value="Ankyrin_rpt"/>
</dbReference>
<dbReference type="GO" id="GO:0005737">
    <property type="term" value="C:cytoplasm"/>
    <property type="evidence" value="ECO:0007669"/>
    <property type="project" value="TreeGrafter"/>
</dbReference>
<dbReference type="PROSITE" id="PS50088">
    <property type="entry name" value="ANK_REPEAT"/>
    <property type="match status" value="1"/>
</dbReference>
<evidence type="ECO:0000256" key="2">
    <source>
        <dbReference type="ARBA" id="ARBA00023043"/>
    </source>
</evidence>
<keyword evidence="5" id="KW-1185">Reference proteome</keyword>
<keyword evidence="2 3" id="KW-0040">ANK repeat</keyword>
<evidence type="ECO:0000256" key="3">
    <source>
        <dbReference type="PROSITE-ProRule" id="PRU00023"/>
    </source>
</evidence>
<evidence type="ECO:0000256" key="1">
    <source>
        <dbReference type="ARBA" id="ARBA00022737"/>
    </source>
</evidence>
<sequence>MTTLHEAAAQGNLASLLSILELSKSAEPKLNIDEPDSRGRTALSHAASRGQVYVVKFLLGQGADVNAQDKKSRTVLWHASESHPSVNRQQRFVTVETLLEHGANPNVQASDGSTALSKFVEHRDTTVIRLLLDYDASTSHQVKKGSTSMSIEDLAKATKDSGVIDAIVRTPDQASSRDQVVVEIVNYLFRSIGYMNTLKGVVSEWFGIGGNMRVPSKCLPVEKDLSDTDSGIDIPHEESRAEAPSSRVYVDSCINSTGGPADALDFSTLAIPKDEDDVENVPLVSEISAKTTPQQFQASMMKFISETGLG</sequence>